<dbReference type="SMR" id="B4IDY9"/>
<proteinExistence type="predicted"/>
<accession>B4IDY9</accession>
<name>B4IDY9_DROSE</name>
<dbReference type="PhylomeDB" id="B4IDY9"/>
<feature type="region of interest" description="Disordered" evidence="1">
    <location>
        <begin position="199"/>
        <end position="262"/>
    </location>
</feature>
<dbReference type="OMA" id="YHLDCHE"/>
<dbReference type="GO" id="GO:0005700">
    <property type="term" value="C:polytene chromosome"/>
    <property type="evidence" value="ECO:0007669"/>
    <property type="project" value="EnsemblMetazoa"/>
</dbReference>
<feature type="region of interest" description="Disordered" evidence="1">
    <location>
        <begin position="492"/>
        <end position="534"/>
    </location>
</feature>
<gene>
    <name evidence="2" type="primary">Dsec\GM11462</name>
    <name evidence="2" type="ORF">Dsec_GM11462</name>
</gene>
<dbReference type="OrthoDB" id="7740893at2759"/>
<feature type="compositionally biased region" description="Basic residues" evidence="1">
    <location>
        <begin position="277"/>
        <end position="288"/>
    </location>
</feature>
<protein>
    <submittedName>
        <fullName evidence="2">GM11462</fullName>
    </submittedName>
</protein>
<dbReference type="KEGG" id="dse:6617636"/>
<feature type="compositionally biased region" description="Low complexity" evidence="1">
    <location>
        <begin position="326"/>
        <end position="337"/>
    </location>
</feature>
<reference evidence="2 3" key="1">
    <citation type="journal article" date="2007" name="Nature">
        <title>Evolution of genes and genomes on the Drosophila phylogeny.</title>
        <authorList>
            <consortium name="Drosophila 12 Genomes Consortium"/>
            <person name="Clark A.G."/>
            <person name="Eisen M.B."/>
            <person name="Smith D.R."/>
            <person name="Bergman C.M."/>
            <person name="Oliver B."/>
            <person name="Markow T.A."/>
            <person name="Kaufman T.C."/>
            <person name="Kellis M."/>
            <person name="Gelbart W."/>
            <person name="Iyer V.N."/>
            <person name="Pollard D.A."/>
            <person name="Sackton T.B."/>
            <person name="Larracuente A.M."/>
            <person name="Singh N.D."/>
            <person name="Abad J.P."/>
            <person name="Abt D.N."/>
            <person name="Adryan B."/>
            <person name="Aguade M."/>
            <person name="Akashi H."/>
            <person name="Anderson W.W."/>
            <person name="Aquadro C.F."/>
            <person name="Ardell D.H."/>
            <person name="Arguello R."/>
            <person name="Artieri C.G."/>
            <person name="Barbash D.A."/>
            <person name="Barker D."/>
            <person name="Barsanti P."/>
            <person name="Batterham P."/>
            <person name="Batzoglou S."/>
            <person name="Begun D."/>
            <person name="Bhutkar A."/>
            <person name="Blanco E."/>
            <person name="Bosak S.A."/>
            <person name="Bradley R.K."/>
            <person name="Brand A.D."/>
            <person name="Brent M.R."/>
            <person name="Brooks A.N."/>
            <person name="Brown R.H."/>
            <person name="Butlin R.K."/>
            <person name="Caggese C."/>
            <person name="Calvi B.R."/>
            <person name="Bernardo de Carvalho A."/>
            <person name="Caspi A."/>
            <person name="Castrezana S."/>
            <person name="Celniker S.E."/>
            <person name="Chang J.L."/>
            <person name="Chapple C."/>
            <person name="Chatterji S."/>
            <person name="Chinwalla A."/>
            <person name="Civetta A."/>
            <person name="Clifton S.W."/>
            <person name="Comeron J.M."/>
            <person name="Costello J.C."/>
            <person name="Coyne J.A."/>
            <person name="Daub J."/>
            <person name="David R.G."/>
            <person name="Delcher A.L."/>
            <person name="Delehaunty K."/>
            <person name="Do C.B."/>
            <person name="Ebling H."/>
            <person name="Edwards K."/>
            <person name="Eickbush T."/>
            <person name="Evans J.D."/>
            <person name="Filipski A."/>
            <person name="Findeiss S."/>
            <person name="Freyhult E."/>
            <person name="Fulton L."/>
            <person name="Fulton R."/>
            <person name="Garcia A.C."/>
            <person name="Gardiner A."/>
            <person name="Garfield D.A."/>
            <person name="Garvin B.E."/>
            <person name="Gibson G."/>
            <person name="Gilbert D."/>
            <person name="Gnerre S."/>
            <person name="Godfrey J."/>
            <person name="Good R."/>
            <person name="Gotea V."/>
            <person name="Gravely B."/>
            <person name="Greenberg A.J."/>
            <person name="Griffiths-Jones S."/>
            <person name="Gross S."/>
            <person name="Guigo R."/>
            <person name="Gustafson E.A."/>
            <person name="Haerty W."/>
            <person name="Hahn M.W."/>
            <person name="Halligan D.L."/>
            <person name="Halpern A.L."/>
            <person name="Halter G.M."/>
            <person name="Han M.V."/>
            <person name="Heger A."/>
            <person name="Hillier L."/>
            <person name="Hinrichs A.S."/>
            <person name="Holmes I."/>
            <person name="Hoskins R.A."/>
            <person name="Hubisz M.J."/>
            <person name="Hultmark D."/>
            <person name="Huntley M.A."/>
            <person name="Jaffe D.B."/>
            <person name="Jagadeeshan S."/>
            <person name="Jeck W.R."/>
            <person name="Johnson J."/>
            <person name="Jones C.D."/>
            <person name="Jordan W.C."/>
            <person name="Karpen G.H."/>
            <person name="Kataoka E."/>
            <person name="Keightley P.D."/>
            <person name="Kheradpour P."/>
            <person name="Kirkness E.F."/>
            <person name="Koerich L.B."/>
            <person name="Kristiansen K."/>
            <person name="Kudrna D."/>
            <person name="Kulathinal R.J."/>
            <person name="Kumar S."/>
            <person name="Kwok R."/>
            <person name="Lander E."/>
            <person name="Langley C.H."/>
            <person name="Lapoint R."/>
            <person name="Lazzaro B.P."/>
            <person name="Lee S.J."/>
            <person name="Levesque L."/>
            <person name="Li R."/>
            <person name="Lin C.F."/>
            <person name="Lin M.F."/>
            <person name="Lindblad-Toh K."/>
            <person name="Llopart A."/>
            <person name="Long M."/>
            <person name="Low L."/>
            <person name="Lozovsky E."/>
            <person name="Lu J."/>
            <person name="Luo M."/>
            <person name="Machado C.A."/>
            <person name="Makalowski W."/>
            <person name="Marzo M."/>
            <person name="Matsuda M."/>
            <person name="Matzkin L."/>
            <person name="McAllister B."/>
            <person name="McBride C.S."/>
            <person name="McKernan B."/>
            <person name="McKernan K."/>
            <person name="Mendez-Lago M."/>
            <person name="Minx P."/>
            <person name="Mollenhauer M.U."/>
            <person name="Montooth K."/>
            <person name="Mount S.M."/>
            <person name="Mu X."/>
            <person name="Myers E."/>
            <person name="Negre B."/>
            <person name="Newfeld S."/>
            <person name="Nielsen R."/>
            <person name="Noor M.A."/>
            <person name="O'Grady P."/>
            <person name="Pachter L."/>
            <person name="Papaceit M."/>
            <person name="Parisi M.J."/>
            <person name="Parisi M."/>
            <person name="Parts L."/>
            <person name="Pedersen J.S."/>
            <person name="Pesole G."/>
            <person name="Phillippy A.M."/>
            <person name="Ponting C.P."/>
            <person name="Pop M."/>
            <person name="Porcelli D."/>
            <person name="Powell J.R."/>
            <person name="Prohaska S."/>
            <person name="Pruitt K."/>
            <person name="Puig M."/>
            <person name="Quesneville H."/>
            <person name="Ram K.R."/>
            <person name="Rand D."/>
            <person name="Rasmussen M.D."/>
            <person name="Reed L.K."/>
            <person name="Reenan R."/>
            <person name="Reily A."/>
            <person name="Remington K.A."/>
            <person name="Rieger T.T."/>
            <person name="Ritchie M.G."/>
            <person name="Robin C."/>
            <person name="Rogers Y.H."/>
            <person name="Rohde C."/>
            <person name="Rozas J."/>
            <person name="Rubenfield M.J."/>
            <person name="Ruiz A."/>
            <person name="Russo S."/>
            <person name="Salzberg S.L."/>
            <person name="Sanchez-Gracia A."/>
            <person name="Saranga D.J."/>
            <person name="Sato H."/>
            <person name="Schaeffer S.W."/>
            <person name="Schatz M.C."/>
            <person name="Schlenke T."/>
            <person name="Schwartz R."/>
            <person name="Segarra C."/>
            <person name="Singh R.S."/>
            <person name="Sirot L."/>
            <person name="Sirota M."/>
            <person name="Sisneros N.B."/>
            <person name="Smith C.D."/>
            <person name="Smith T.F."/>
            <person name="Spieth J."/>
            <person name="Stage D.E."/>
            <person name="Stark A."/>
            <person name="Stephan W."/>
            <person name="Strausberg R.L."/>
            <person name="Strempel S."/>
            <person name="Sturgill D."/>
            <person name="Sutton G."/>
            <person name="Sutton G.G."/>
            <person name="Tao W."/>
            <person name="Teichmann S."/>
            <person name="Tobari Y.N."/>
            <person name="Tomimura Y."/>
            <person name="Tsolas J.M."/>
            <person name="Valente V.L."/>
            <person name="Venter E."/>
            <person name="Venter J.C."/>
            <person name="Vicario S."/>
            <person name="Vieira F.G."/>
            <person name="Vilella A.J."/>
            <person name="Villasante A."/>
            <person name="Walenz B."/>
            <person name="Wang J."/>
            <person name="Wasserman M."/>
            <person name="Watts T."/>
            <person name="Wilson D."/>
            <person name="Wilson R.K."/>
            <person name="Wing R.A."/>
            <person name="Wolfner M.F."/>
            <person name="Wong A."/>
            <person name="Wong G.K."/>
            <person name="Wu C.I."/>
            <person name="Wu G."/>
            <person name="Yamamoto D."/>
            <person name="Yang H.P."/>
            <person name="Yang S.P."/>
            <person name="Yorke J.A."/>
            <person name="Yoshida K."/>
            <person name="Zdobnov E."/>
            <person name="Zhang P."/>
            <person name="Zhang Y."/>
            <person name="Zimin A.V."/>
            <person name="Baldwin J."/>
            <person name="Abdouelleil A."/>
            <person name="Abdulkadir J."/>
            <person name="Abebe A."/>
            <person name="Abera B."/>
            <person name="Abreu J."/>
            <person name="Acer S.C."/>
            <person name="Aftuck L."/>
            <person name="Alexander A."/>
            <person name="An P."/>
            <person name="Anderson E."/>
            <person name="Anderson S."/>
            <person name="Arachi H."/>
            <person name="Azer M."/>
            <person name="Bachantsang P."/>
            <person name="Barry A."/>
            <person name="Bayul T."/>
            <person name="Berlin A."/>
            <person name="Bessette D."/>
            <person name="Bloom T."/>
            <person name="Blye J."/>
            <person name="Boguslavskiy L."/>
            <person name="Bonnet C."/>
            <person name="Boukhgalter B."/>
            <person name="Bourzgui I."/>
            <person name="Brown A."/>
            <person name="Cahill P."/>
            <person name="Channer S."/>
            <person name="Cheshatsang Y."/>
            <person name="Chuda L."/>
            <person name="Citroen M."/>
            <person name="Collymore A."/>
            <person name="Cooke P."/>
            <person name="Costello M."/>
            <person name="D'Aco K."/>
            <person name="Daza R."/>
            <person name="De Haan G."/>
            <person name="DeGray S."/>
            <person name="DeMaso C."/>
            <person name="Dhargay N."/>
            <person name="Dooley K."/>
            <person name="Dooley E."/>
            <person name="Doricent M."/>
            <person name="Dorje P."/>
            <person name="Dorjee K."/>
            <person name="Dupes A."/>
            <person name="Elong R."/>
            <person name="Falk J."/>
            <person name="Farina A."/>
            <person name="Faro S."/>
            <person name="Ferguson D."/>
            <person name="Fisher S."/>
            <person name="Foley C.D."/>
            <person name="Franke A."/>
            <person name="Friedrich D."/>
            <person name="Gadbois L."/>
            <person name="Gearin G."/>
            <person name="Gearin C.R."/>
            <person name="Giannoukos G."/>
            <person name="Goode T."/>
            <person name="Graham J."/>
            <person name="Grandbois E."/>
            <person name="Grewal S."/>
            <person name="Gyaltsen K."/>
            <person name="Hafez N."/>
            <person name="Hagos B."/>
            <person name="Hall J."/>
            <person name="Henson C."/>
            <person name="Hollinger A."/>
            <person name="Honan T."/>
            <person name="Huard M.D."/>
            <person name="Hughes L."/>
            <person name="Hurhula B."/>
            <person name="Husby M.E."/>
            <person name="Kamat A."/>
            <person name="Kanga B."/>
            <person name="Kashin S."/>
            <person name="Khazanovich D."/>
            <person name="Kisner P."/>
            <person name="Lance K."/>
            <person name="Lara M."/>
            <person name="Lee W."/>
            <person name="Lennon N."/>
            <person name="Letendre F."/>
            <person name="LeVine R."/>
            <person name="Lipovsky A."/>
            <person name="Liu X."/>
            <person name="Liu J."/>
            <person name="Liu S."/>
            <person name="Lokyitsang T."/>
            <person name="Lokyitsang Y."/>
            <person name="Lubonja R."/>
            <person name="Lui A."/>
            <person name="MacDonald P."/>
            <person name="Magnisalis V."/>
            <person name="Maru K."/>
            <person name="Matthews C."/>
            <person name="McCusker W."/>
            <person name="McDonough S."/>
            <person name="Mehta T."/>
            <person name="Meldrim J."/>
            <person name="Meneus L."/>
            <person name="Mihai O."/>
            <person name="Mihalev A."/>
            <person name="Mihova T."/>
            <person name="Mittelman R."/>
            <person name="Mlenga V."/>
            <person name="Montmayeur A."/>
            <person name="Mulrain L."/>
            <person name="Navidi A."/>
            <person name="Naylor J."/>
            <person name="Negash T."/>
            <person name="Nguyen T."/>
            <person name="Nguyen N."/>
            <person name="Nicol R."/>
            <person name="Norbu C."/>
            <person name="Norbu N."/>
            <person name="Novod N."/>
            <person name="O'Neill B."/>
            <person name="Osman S."/>
            <person name="Markiewicz E."/>
            <person name="Oyono O.L."/>
            <person name="Patti C."/>
            <person name="Phunkhang P."/>
            <person name="Pierre F."/>
            <person name="Priest M."/>
            <person name="Raghuraman S."/>
            <person name="Rege F."/>
            <person name="Reyes R."/>
            <person name="Rise C."/>
            <person name="Rogov P."/>
            <person name="Ross K."/>
            <person name="Ryan E."/>
            <person name="Settipalli S."/>
            <person name="Shea T."/>
            <person name="Sherpa N."/>
            <person name="Shi L."/>
            <person name="Shih D."/>
            <person name="Sparrow T."/>
            <person name="Spaulding J."/>
            <person name="Stalker J."/>
            <person name="Stange-Thomann N."/>
            <person name="Stavropoulos S."/>
            <person name="Stone C."/>
            <person name="Strader C."/>
            <person name="Tesfaye S."/>
            <person name="Thomson T."/>
            <person name="Thoulutsang Y."/>
            <person name="Thoulutsang D."/>
            <person name="Topham K."/>
            <person name="Topping I."/>
            <person name="Tsamla T."/>
            <person name="Vassiliev H."/>
            <person name="Vo A."/>
            <person name="Wangchuk T."/>
            <person name="Wangdi T."/>
            <person name="Weiand M."/>
            <person name="Wilkinson J."/>
            <person name="Wilson A."/>
            <person name="Yadav S."/>
            <person name="Young G."/>
            <person name="Yu Q."/>
            <person name="Zembek L."/>
            <person name="Zhong D."/>
            <person name="Zimmer A."/>
            <person name="Zwirko Z."/>
            <person name="Jaffe D.B."/>
            <person name="Alvarez P."/>
            <person name="Brockman W."/>
            <person name="Butler J."/>
            <person name="Chin C."/>
            <person name="Gnerre S."/>
            <person name="Grabherr M."/>
            <person name="Kleber M."/>
            <person name="Mauceli E."/>
            <person name="MacCallum I."/>
        </authorList>
    </citation>
    <scope>NUCLEOTIDE SEQUENCE [LARGE SCALE GENOMIC DNA]</scope>
    <source>
        <strain evidence="3">Rob3c / Tucson 14021-0248.25</strain>
    </source>
</reference>
<feature type="compositionally biased region" description="Low complexity" evidence="1">
    <location>
        <begin position="367"/>
        <end position="383"/>
    </location>
</feature>
<evidence type="ECO:0000313" key="2">
    <source>
        <dbReference type="EMBL" id="EDW45797.1"/>
    </source>
</evidence>
<sequence>MSKFQKERKDAKFRYYMEKYFVLPLDLKNDLIYCQRSLRDFLKVHALVSEVFDEQADADPIQMRRILDELEEEVYEINAEQKFLLLRLNDSLMEFSVKLKENNIVFLPEIANEHVSAQVVPLISDLSYKITPQSVMARDTEEMLIRKHFLLSQDDEAGMPPLKLSELDENIPLMLAPPVKGLGQQIAAVQPEPEWLKADEATVPVPPPPPQSKSKLMKGSLDSTTVKREKITRSSPPPLAPITQTAVAEVPSVPPSPQAESAPVNFQVVAQSRKNLHQALRRARKTKQQPRLFDDEEDLEITSLQNGRNKNKTSDGKGTPPSLEPTNAAANQAAKKTIPQMSSQGTAKNNTVKTKNTRRKSSPTPTASGQPQPALSSSGSSDDSSAELQQEQQRRVASAAQWRDEPRESRTQPEEYGQETFLGLFELYSPEVLKKLSQRHSKRKRRTVQNASGVDFHYGQQLNAVDALVMGVRGQKKNKEKSEFLLSPTEKRLQANSKRTYTRKSKSPDEVTEKSSAGGGSGASGTASSSACQHKEGGASKCRKCRECRECKRRVETEAMYCHLCSGLYHMDCHEFTKNRQLMQLQNSRCPPCLREKDKLEK</sequence>
<feature type="region of interest" description="Disordered" evidence="1">
    <location>
        <begin position="277"/>
        <end position="417"/>
    </location>
</feature>
<feature type="compositionally biased region" description="Basic and acidic residues" evidence="1">
    <location>
        <begin position="402"/>
        <end position="413"/>
    </location>
</feature>
<dbReference type="Proteomes" id="UP000001292">
    <property type="component" value="Unassembled WGS sequence"/>
</dbReference>
<dbReference type="STRING" id="7238.B4IDY9"/>
<organism evidence="3">
    <name type="scientific">Drosophila sechellia</name>
    <name type="common">Fruit fly</name>
    <dbReference type="NCBI Taxonomy" id="7238"/>
    <lineage>
        <taxon>Eukaryota</taxon>
        <taxon>Metazoa</taxon>
        <taxon>Ecdysozoa</taxon>
        <taxon>Arthropoda</taxon>
        <taxon>Hexapoda</taxon>
        <taxon>Insecta</taxon>
        <taxon>Pterygota</taxon>
        <taxon>Neoptera</taxon>
        <taxon>Endopterygota</taxon>
        <taxon>Diptera</taxon>
        <taxon>Brachycera</taxon>
        <taxon>Muscomorpha</taxon>
        <taxon>Ephydroidea</taxon>
        <taxon>Drosophilidae</taxon>
        <taxon>Drosophila</taxon>
        <taxon>Sophophora</taxon>
    </lineage>
</organism>
<dbReference type="EMBL" id="CH480830">
    <property type="protein sequence ID" value="EDW45797.1"/>
    <property type="molecule type" value="Genomic_DNA"/>
</dbReference>
<dbReference type="AlphaFoldDB" id="B4IDY9"/>
<evidence type="ECO:0000256" key="1">
    <source>
        <dbReference type="SAM" id="MobiDB-lite"/>
    </source>
</evidence>
<evidence type="ECO:0000313" key="3">
    <source>
        <dbReference type="Proteomes" id="UP000001292"/>
    </source>
</evidence>
<keyword evidence="3" id="KW-1185">Reference proteome</keyword>
<dbReference type="HOGENOM" id="CLU_455136_0_0_1"/>